<dbReference type="InterPro" id="IPR036291">
    <property type="entry name" value="NAD(P)-bd_dom_sf"/>
</dbReference>
<dbReference type="InterPro" id="IPR011032">
    <property type="entry name" value="GroES-like_sf"/>
</dbReference>
<proteinExistence type="predicted"/>
<dbReference type="GO" id="GO:0070402">
    <property type="term" value="F:NADPH binding"/>
    <property type="evidence" value="ECO:0007669"/>
    <property type="project" value="TreeGrafter"/>
</dbReference>
<feature type="domain" description="Enoyl reductase (ER)" evidence="3">
    <location>
        <begin position="10"/>
        <end position="321"/>
    </location>
</feature>
<protein>
    <submittedName>
        <fullName evidence="4">Zinc-binding dehydrogenase</fullName>
    </submittedName>
</protein>
<dbReference type="SMART" id="SM00829">
    <property type="entry name" value="PKS_ER"/>
    <property type="match status" value="1"/>
</dbReference>
<sequence>MRAVVLREFGPAGNLSYETVPDPQPADGQLRIAVKVSGVHYIETAMRAGLPIGPPLPQLPSVFGSEVAGVVDGVGAGAAESWIGRRVVTALGQPGGYVELAVADVAAVQPIPEGVEFDVAVAMVRTGATTLGLLDLADVGADDVVLVTSAAGGVGQLVVRHVLSVGATVVGAAGGPDKVAAVRGLGADVAVDYNRSDWVDTVLDALGGRRVTVVLDGVGGDKADAAFSLLADGGRFVSIGQSSREEPDLDSELQKSRGLTVVDALGHLLSHADRFAEVERRALEGAAKGELVPTIQAFPLAAAAEAHAALESRKTTGKVILRP</sequence>
<dbReference type="InterPro" id="IPR020843">
    <property type="entry name" value="ER"/>
</dbReference>
<dbReference type="Gene3D" id="3.90.180.10">
    <property type="entry name" value="Medium-chain alcohol dehydrogenases, catalytic domain"/>
    <property type="match status" value="1"/>
</dbReference>
<evidence type="ECO:0000313" key="5">
    <source>
        <dbReference type="Proteomes" id="UP000469185"/>
    </source>
</evidence>
<accession>A0A6N9YP62</accession>
<organism evidence="4 5">
    <name type="scientific">Phytoactinopolyspora alkaliphila</name>
    <dbReference type="NCBI Taxonomy" id="1783498"/>
    <lineage>
        <taxon>Bacteria</taxon>
        <taxon>Bacillati</taxon>
        <taxon>Actinomycetota</taxon>
        <taxon>Actinomycetes</taxon>
        <taxon>Jiangellales</taxon>
        <taxon>Jiangellaceae</taxon>
        <taxon>Phytoactinopolyspora</taxon>
    </lineage>
</organism>
<dbReference type="EMBL" id="JAAGOB010000008">
    <property type="protein sequence ID" value="NED96735.1"/>
    <property type="molecule type" value="Genomic_DNA"/>
</dbReference>
<name>A0A6N9YP62_9ACTN</name>
<dbReference type="AlphaFoldDB" id="A0A6N9YP62"/>
<dbReference type="Proteomes" id="UP000469185">
    <property type="component" value="Unassembled WGS sequence"/>
</dbReference>
<keyword evidence="5" id="KW-1185">Reference proteome</keyword>
<dbReference type="CDD" id="cd08244">
    <property type="entry name" value="MDR_enoyl_red"/>
    <property type="match status" value="1"/>
</dbReference>
<reference evidence="4 5" key="1">
    <citation type="submission" date="2020-02" db="EMBL/GenBank/DDBJ databases">
        <authorList>
            <person name="Li X.-J."/>
            <person name="Feng X.-M."/>
        </authorList>
    </citation>
    <scope>NUCLEOTIDE SEQUENCE [LARGE SCALE GENOMIC DNA]</scope>
    <source>
        <strain evidence="4 5">CGMCC 4.7225</strain>
    </source>
</reference>
<evidence type="ECO:0000259" key="3">
    <source>
        <dbReference type="SMART" id="SM00829"/>
    </source>
</evidence>
<dbReference type="Pfam" id="PF08240">
    <property type="entry name" value="ADH_N"/>
    <property type="match status" value="1"/>
</dbReference>
<dbReference type="Gene3D" id="3.40.50.720">
    <property type="entry name" value="NAD(P)-binding Rossmann-like Domain"/>
    <property type="match status" value="1"/>
</dbReference>
<dbReference type="InterPro" id="IPR013154">
    <property type="entry name" value="ADH-like_N"/>
</dbReference>
<evidence type="ECO:0000256" key="1">
    <source>
        <dbReference type="ARBA" id="ARBA00022857"/>
    </source>
</evidence>
<dbReference type="SUPFAM" id="SSF51735">
    <property type="entry name" value="NAD(P)-binding Rossmann-fold domains"/>
    <property type="match status" value="1"/>
</dbReference>
<evidence type="ECO:0000256" key="2">
    <source>
        <dbReference type="ARBA" id="ARBA00023002"/>
    </source>
</evidence>
<comment type="caution">
    <text evidence="4">The sequence shown here is derived from an EMBL/GenBank/DDBJ whole genome shotgun (WGS) entry which is preliminary data.</text>
</comment>
<dbReference type="Pfam" id="PF13602">
    <property type="entry name" value="ADH_zinc_N_2"/>
    <property type="match status" value="1"/>
</dbReference>
<gene>
    <name evidence="4" type="ORF">G1H11_15605</name>
</gene>
<dbReference type="PANTHER" id="PTHR48106">
    <property type="entry name" value="QUINONE OXIDOREDUCTASE PIG3-RELATED"/>
    <property type="match status" value="1"/>
</dbReference>
<dbReference type="RefSeq" id="WP_163819517.1">
    <property type="nucleotide sequence ID" value="NZ_JAAGOB010000008.1"/>
</dbReference>
<dbReference type="GO" id="GO:0016651">
    <property type="term" value="F:oxidoreductase activity, acting on NAD(P)H"/>
    <property type="evidence" value="ECO:0007669"/>
    <property type="project" value="TreeGrafter"/>
</dbReference>
<keyword evidence="1" id="KW-0521">NADP</keyword>
<keyword evidence="2" id="KW-0560">Oxidoreductase</keyword>
<dbReference type="SUPFAM" id="SSF50129">
    <property type="entry name" value="GroES-like"/>
    <property type="match status" value="1"/>
</dbReference>
<evidence type="ECO:0000313" key="4">
    <source>
        <dbReference type="EMBL" id="NED96735.1"/>
    </source>
</evidence>